<gene>
    <name evidence="2" type="ORF">PIB30_076898</name>
</gene>
<comment type="caution">
    <text evidence="2">The sequence shown here is derived from an EMBL/GenBank/DDBJ whole genome shotgun (WGS) entry which is preliminary data.</text>
</comment>
<accession>A0ABU6VRK8</accession>
<protein>
    <submittedName>
        <fullName evidence="2">Uncharacterized protein</fullName>
    </submittedName>
</protein>
<evidence type="ECO:0000256" key="1">
    <source>
        <dbReference type="SAM" id="MobiDB-lite"/>
    </source>
</evidence>
<evidence type="ECO:0000313" key="2">
    <source>
        <dbReference type="EMBL" id="MED6175273.1"/>
    </source>
</evidence>
<dbReference type="SUPFAM" id="SSF58038">
    <property type="entry name" value="SNARE fusion complex"/>
    <property type="match status" value="1"/>
</dbReference>
<keyword evidence="3" id="KW-1185">Reference proteome</keyword>
<dbReference type="Proteomes" id="UP001341840">
    <property type="component" value="Unassembled WGS sequence"/>
</dbReference>
<evidence type="ECO:0000313" key="3">
    <source>
        <dbReference type="Proteomes" id="UP001341840"/>
    </source>
</evidence>
<name>A0ABU6VRK8_9FABA</name>
<organism evidence="2 3">
    <name type="scientific">Stylosanthes scabra</name>
    <dbReference type="NCBI Taxonomy" id="79078"/>
    <lineage>
        <taxon>Eukaryota</taxon>
        <taxon>Viridiplantae</taxon>
        <taxon>Streptophyta</taxon>
        <taxon>Embryophyta</taxon>
        <taxon>Tracheophyta</taxon>
        <taxon>Spermatophyta</taxon>
        <taxon>Magnoliopsida</taxon>
        <taxon>eudicotyledons</taxon>
        <taxon>Gunneridae</taxon>
        <taxon>Pentapetalae</taxon>
        <taxon>rosids</taxon>
        <taxon>fabids</taxon>
        <taxon>Fabales</taxon>
        <taxon>Fabaceae</taxon>
        <taxon>Papilionoideae</taxon>
        <taxon>50 kb inversion clade</taxon>
        <taxon>dalbergioids sensu lato</taxon>
        <taxon>Dalbergieae</taxon>
        <taxon>Pterocarpus clade</taxon>
        <taxon>Stylosanthes</taxon>
    </lineage>
</organism>
<proteinExistence type="predicted"/>
<feature type="region of interest" description="Disordered" evidence="1">
    <location>
        <begin position="1"/>
        <end position="25"/>
    </location>
</feature>
<sequence>MHKTIDSVLAREERQDSLVEKSSDLSAASQGVLNLKMMDSVGALESFQVLVLRRRSVP</sequence>
<dbReference type="Gene3D" id="1.20.5.110">
    <property type="match status" value="1"/>
</dbReference>
<dbReference type="EMBL" id="JASCZI010152054">
    <property type="protein sequence ID" value="MED6175273.1"/>
    <property type="molecule type" value="Genomic_DNA"/>
</dbReference>
<reference evidence="2 3" key="1">
    <citation type="journal article" date="2023" name="Plants (Basel)">
        <title>Bridging the Gap: Combining Genomics and Transcriptomics Approaches to Understand Stylosanthes scabra, an Orphan Legume from the Brazilian Caatinga.</title>
        <authorList>
            <person name="Ferreira-Neto J.R.C."/>
            <person name="da Silva M.D."/>
            <person name="Binneck E."/>
            <person name="de Melo N.F."/>
            <person name="da Silva R.H."/>
            <person name="de Melo A.L.T.M."/>
            <person name="Pandolfi V."/>
            <person name="Bustamante F.O."/>
            <person name="Brasileiro-Vidal A.C."/>
            <person name="Benko-Iseppon A.M."/>
        </authorList>
    </citation>
    <scope>NUCLEOTIDE SEQUENCE [LARGE SCALE GENOMIC DNA]</scope>
    <source>
        <tissue evidence="2">Leaves</tissue>
    </source>
</reference>
<feature type="compositionally biased region" description="Basic and acidic residues" evidence="1">
    <location>
        <begin position="9"/>
        <end position="23"/>
    </location>
</feature>